<dbReference type="Proteomes" id="UP000015101">
    <property type="component" value="Unassembled WGS sequence"/>
</dbReference>
<evidence type="ECO:0000313" key="2">
    <source>
        <dbReference type="EMBL" id="ESO04312.1"/>
    </source>
</evidence>
<reference evidence="3" key="3">
    <citation type="submission" date="2015-06" db="UniProtKB">
        <authorList>
            <consortium name="EnsemblMetazoa"/>
        </authorList>
    </citation>
    <scope>IDENTIFICATION</scope>
</reference>
<evidence type="ECO:0000313" key="4">
    <source>
        <dbReference type="Proteomes" id="UP000015101"/>
    </source>
</evidence>
<accession>T1EM45</accession>
<dbReference type="RefSeq" id="XP_009017581.1">
    <property type="nucleotide sequence ID" value="XM_009019333.1"/>
</dbReference>
<dbReference type="EnsemblMetazoa" id="HelroT156990">
    <property type="protein sequence ID" value="HelroP156990"/>
    <property type="gene ID" value="HelroG156990"/>
</dbReference>
<protein>
    <submittedName>
        <fullName evidence="2 3">Uncharacterized protein</fullName>
    </submittedName>
</protein>
<dbReference type="EMBL" id="AMQM01004312">
    <property type="status" value="NOT_ANNOTATED_CDS"/>
    <property type="molecule type" value="Genomic_DNA"/>
</dbReference>
<reference evidence="2 4" key="2">
    <citation type="journal article" date="2013" name="Nature">
        <title>Insights into bilaterian evolution from three spiralian genomes.</title>
        <authorList>
            <person name="Simakov O."/>
            <person name="Marletaz F."/>
            <person name="Cho S.J."/>
            <person name="Edsinger-Gonzales E."/>
            <person name="Havlak P."/>
            <person name="Hellsten U."/>
            <person name="Kuo D.H."/>
            <person name="Larsson T."/>
            <person name="Lv J."/>
            <person name="Arendt D."/>
            <person name="Savage R."/>
            <person name="Osoegawa K."/>
            <person name="de Jong P."/>
            <person name="Grimwood J."/>
            <person name="Chapman J.A."/>
            <person name="Shapiro H."/>
            <person name="Aerts A."/>
            <person name="Otillar R.P."/>
            <person name="Terry A.Y."/>
            <person name="Boore J.L."/>
            <person name="Grigoriev I.V."/>
            <person name="Lindberg D.R."/>
            <person name="Seaver E.C."/>
            <person name="Weisblat D.A."/>
            <person name="Putnam N.H."/>
            <person name="Rokhsar D.S."/>
        </authorList>
    </citation>
    <scope>NUCLEOTIDE SEQUENCE</scope>
</reference>
<feature type="chain" id="PRO_5010979884" evidence="1">
    <location>
        <begin position="22"/>
        <end position="100"/>
    </location>
</feature>
<organism evidence="3 4">
    <name type="scientific">Helobdella robusta</name>
    <name type="common">Californian leech</name>
    <dbReference type="NCBI Taxonomy" id="6412"/>
    <lineage>
        <taxon>Eukaryota</taxon>
        <taxon>Metazoa</taxon>
        <taxon>Spiralia</taxon>
        <taxon>Lophotrochozoa</taxon>
        <taxon>Annelida</taxon>
        <taxon>Clitellata</taxon>
        <taxon>Hirudinea</taxon>
        <taxon>Rhynchobdellida</taxon>
        <taxon>Glossiphoniidae</taxon>
        <taxon>Helobdella</taxon>
    </lineage>
</organism>
<dbReference type="GeneID" id="20197645"/>
<proteinExistence type="predicted"/>
<reference evidence="4" key="1">
    <citation type="submission" date="2012-12" db="EMBL/GenBank/DDBJ databases">
        <authorList>
            <person name="Hellsten U."/>
            <person name="Grimwood J."/>
            <person name="Chapman J.A."/>
            <person name="Shapiro H."/>
            <person name="Aerts A."/>
            <person name="Otillar R.P."/>
            <person name="Terry A.Y."/>
            <person name="Boore J.L."/>
            <person name="Simakov O."/>
            <person name="Marletaz F."/>
            <person name="Cho S.-J."/>
            <person name="Edsinger-Gonzales E."/>
            <person name="Havlak P."/>
            <person name="Kuo D.-H."/>
            <person name="Larsson T."/>
            <person name="Lv J."/>
            <person name="Arendt D."/>
            <person name="Savage R."/>
            <person name="Osoegawa K."/>
            <person name="de Jong P."/>
            <person name="Lindberg D.R."/>
            <person name="Seaver E.C."/>
            <person name="Weisblat D.A."/>
            <person name="Putnam N.H."/>
            <person name="Grigoriev I.V."/>
            <person name="Rokhsar D.S."/>
        </authorList>
    </citation>
    <scope>NUCLEOTIDE SEQUENCE</scope>
</reference>
<evidence type="ECO:0000313" key="3">
    <source>
        <dbReference type="EnsemblMetazoa" id="HelroP156990"/>
    </source>
</evidence>
<name>T1EM45_HELRO</name>
<dbReference type="EMBL" id="KB096502">
    <property type="protein sequence ID" value="ESO04312.1"/>
    <property type="molecule type" value="Genomic_DNA"/>
</dbReference>
<dbReference type="CTD" id="20197645"/>
<dbReference type="AlphaFoldDB" id="T1EM45"/>
<feature type="signal peptide" evidence="1">
    <location>
        <begin position="1"/>
        <end position="21"/>
    </location>
</feature>
<keyword evidence="1" id="KW-0732">Signal</keyword>
<dbReference type="HOGENOM" id="CLU_2362023_0_0_1"/>
<sequence>MNGKLILSLLIGVAVFLAVQADHHDHDHEMTMDEMKAKIKGYVDKIPADQLAERIQKGIDYLVGGGARPVQLPATVDHHVAKMSQDEKQELADYLKSFLH</sequence>
<keyword evidence="4" id="KW-1185">Reference proteome</keyword>
<dbReference type="InParanoid" id="T1EM45"/>
<evidence type="ECO:0000256" key="1">
    <source>
        <dbReference type="SAM" id="SignalP"/>
    </source>
</evidence>
<gene>
    <name evidence="3" type="primary">20197645</name>
    <name evidence="2" type="ORF">HELRODRAFT_156990</name>
</gene>
<dbReference type="KEGG" id="hro:HELRODRAFT_156990"/>